<protein>
    <submittedName>
        <fullName evidence="1">Uncharacterized protein</fullName>
    </submittedName>
</protein>
<reference evidence="1 2" key="1">
    <citation type="journal article" date="2012" name="Genome Biol.">
        <title>Sequencing three crocodilian genomes to illuminate the evolution of archosaurs and amniotes.</title>
        <authorList>
            <person name="St John J.A."/>
            <person name="Braun E.L."/>
            <person name="Isberg S.R."/>
            <person name="Miles L.G."/>
            <person name="Chong A.Y."/>
            <person name="Gongora J."/>
            <person name="Dalzell P."/>
            <person name="Moran C."/>
            <person name="Bed'hom B."/>
            <person name="Abzhanov A."/>
            <person name="Burgess S.C."/>
            <person name="Cooksey A.M."/>
            <person name="Castoe T.A."/>
            <person name="Crawford N.G."/>
            <person name="Densmore L.D."/>
            <person name="Drew J.C."/>
            <person name="Edwards S.V."/>
            <person name="Faircloth B.C."/>
            <person name="Fujita M.K."/>
            <person name="Greenwold M.J."/>
            <person name="Hoffmann F.G."/>
            <person name="Howard J.M."/>
            <person name="Iguchi T."/>
            <person name="Janes D.E."/>
            <person name="Khan S.Y."/>
            <person name="Kohno S."/>
            <person name="de Koning A.J."/>
            <person name="Lance S.L."/>
            <person name="McCarthy F.M."/>
            <person name="McCormack J.E."/>
            <person name="Merchant M.E."/>
            <person name="Peterson D.G."/>
            <person name="Pollock D.D."/>
            <person name="Pourmand N."/>
            <person name="Raney B.J."/>
            <person name="Roessler K.A."/>
            <person name="Sanford J.R."/>
            <person name="Sawyer R.H."/>
            <person name="Schmidt C.J."/>
            <person name="Triplett E.W."/>
            <person name="Tuberville T.D."/>
            <person name="Venegas-Anaya M."/>
            <person name="Howard J.T."/>
            <person name="Jarvis E.D."/>
            <person name="Guillette L.J.Jr."/>
            <person name="Glenn T.C."/>
            <person name="Green R.E."/>
            <person name="Ray D.A."/>
        </authorList>
    </citation>
    <scope>NUCLEOTIDE SEQUENCE [LARGE SCALE GENOMIC DNA]</scope>
    <source>
        <strain evidence="1">KSC_2009_1</strain>
    </source>
</reference>
<keyword evidence="2" id="KW-1185">Reference proteome</keyword>
<dbReference type="STRING" id="8496.A0A151MDF6"/>
<dbReference type="AlphaFoldDB" id="A0A151MDF6"/>
<accession>A0A151MDF6</accession>
<name>A0A151MDF6_ALLMI</name>
<comment type="caution">
    <text evidence="1">The sequence shown here is derived from an EMBL/GenBank/DDBJ whole genome shotgun (WGS) entry which is preliminary data.</text>
</comment>
<evidence type="ECO:0000313" key="2">
    <source>
        <dbReference type="Proteomes" id="UP000050525"/>
    </source>
</evidence>
<organism evidence="1 2">
    <name type="scientific">Alligator mississippiensis</name>
    <name type="common">American alligator</name>
    <dbReference type="NCBI Taxonomy" id="8496"/>
    <lineage>
        <taxon>Eukaryota</taxon>
        <taxon>Metazoa</taxon>
        <taxon>Chordata</taxon>
        <taxon>Craniata</taxon>
        <taxon>Vertebrata</taxon>
        <taxon>Euteleostomi</taxon>
        <taxon>Archelosauria</taxon>
        <taxon>Archosauria</taxon>
        <taxon>Crocodylia</taxon>
        <taxon>Alligatoridae</taxon>
        <taxon>Alligatorinae</taxon>
        <taxon>Alligator</taxon>
    </lineage>
</organism>
<sequence length="67" mass="7895">MGLPRCLLVLRGAARGQLENKSKGKPRKQICQVVLDHFEKQYTKELGDAWIRIRLENKNKLFCFFNF</sequence>
<dbReference type="EMBL" id="AKHW03006231">
    <property type="protein sequence ID" value="KYO22566.1"/>
    <property type="molecule type" value="Genomic_DNA"/>
</dbReference>
<evidence type="ECO:0000313" key="1">
    <source>
        <dbReference type="EMBL" id="KYO22566.1"/>
    </source>
</evidence>
<proteinExistence type="predicted"/>
<gene>
    <name evidence="1" type="ORF">Y1Q_0003100</name>
</gene>
<dbReference type="Gene3D" id="6.20.240.40">
    <property type="match status" value="1"/>
</dbReference>
<dbReference type="Proteomes" id="UP000050525">
    <property type="component" value="Unassembled WGS sequence"/>
</dbReference>